<protein>
    <submittedName>
        <fullName evidence="2">NAD(P)H-dependent oxidoreductase</fullName>
    </submittedName>
</protein>
<dbReference type="RefSeq" id="WP_263739285.1">
    <property type="nucleotide sequence ID" value="NZ_JAOWKZ010000002.1"/>
</dbReference>
<dbReference type="PANTHER" id="PTHR30543">
    <property type="entry name" value="CHROMATE REDUCTASE"/>
    <property type="match status" value="1"/>
</dbReference>
<name>A0ABT2ZLT7_9RHOB</name>
<organism evidence="2 3">
    <name type="scientific">Albidovulum litorale</name>
    <dbReference type="NCBI Taxonomy" id="2984134"/>
    <lineage>
        <taxon>Bacteria</taxon>
        <taxon>Pseudomonadati</taxon>
        <taxon>Pseudomonadota</taxon>
        <taxon>Alphaproteobacteria</taxon>
        <taxon>Rhodobacterales</taxon>
        <taxon>Paracoccaceae</taxon>
        <taxon>Albidovulum</taxon>
    </lineage>
</organism>
<evidence type="ECO:0000313" key="2">
    <source>
        <dbReference type="EMBL" id="MCV2872090.1"/>
    </source>
</evidence>
<dbReference type="Proteomes" id="UP001652564">
    <property type="component" value="Unassembled WGS sequence"/>
</dbReference>
<evidence type="ECO:0000259" key="1">
    <source>
        <dbReference type="Pfam" id="PF03358"/>
    </source>
</evidence>
<proteinExistence type="predicted"/>
<dbReference type="InterPro" id="IPR029039">
    <property type="entry name" value="Flavoprotein-like_sf"/>
</dbReference>
<dbReference type="EMBL" id="JAOWKZ010000002">
    <property type="protein sequence ID" value="MCV2872090.1"/>
    <property type="molecule type" value="Genomic_DNA"/>
</dbReference>
<comment type="caution">
    <text evidence="2">The sequence shown here is derived from an EMBL/GenBank/DDBJ whole genome shotgun (WGS) entry which is preliminary data.</text>
</comment>
<evidence type="ECO:0000313" key="3">
    <source>
        <dbReference type="Proteomes" id="UP001652564"/>
    </source>
</evidence>
<dbReference type="InterPro" id="IPR005025">
    <property type="entry name" value="FMN_Rdtase-like_dom"/>
</dbReference>
<dbReference type="PANTHER" id="PTHR30543:SF21">
    <property type="entry name" value="NAD(P)H-DEPENDENT FMN REDUCTASE LOT6"/>
    <property type="match status" value="1"/>
</dbReference>
<gene>
    <name evidence="2" type="ORF">OEZ71_07255</name>
</gene>
<sequence length="183" mass="19410">MSHPRLLGIAGALRTGSTNRLLVREAARLFGPADFTEADLHLPLYDGDVEERGMPEAVTRLADQIAASDAIVISTPEYNSGISGVLKNALDWVSRTGKPWQDKPVAILSAAAGRSGGARAQFALRLALTPFRPRLLSGPEVMISESYAAFDDNGRLIDANSVELLGSLMNELRAESAPLAAAA</sequence>
<dbReference type="InterPro" id="IPR050712">
    <property type="entry name" value="NAD(P)H-dep_reductase"/>
</dbReference>
<keyword evidence="3" id="KW-1185">Reference proteome</keyword>
<feature type="domain" description="NADPH-dependent FMN reductase-like" evidence="1">
    <location>
        <begin position="5"/>
        <end position="146"/>
    </location>
</feature>
<accession>A0ABT2ZLT7</accession>
<dbReference type="SUPFAM" id="SSF52218">
    <property type="entry name" value="Flavoproteins"/>
    <property type="match status" value="1"/>
</dbReference>
<dbReference type="Pfam" id="PF03358">
    <property type="entry name" value="FMN_red"/>
    <property type="match status" value="1"/>
</dbReference>
<dbReference type="Gene3D" id="3.40.50.360">
    <property type="match status" value="1"/>
</dbReference>
<reference evidence="2 3" key="1">
    <citation type="submission" date="2022-10" db="EMBL/GenBank/DDBJ databases">
        <title>Defluviimonas sp. nov., isolated from ocean surface sediments.</title>
        <authorList>
            <person name="He W."/>
            <person name="Wang L."/>
            <person name="Zhang D.-F."/>
        </authorList>
    </citation>
    <scope>NUCLEOTIDE SEQUENCE [LARGE SCALE GENOMIC DNA]</scope>
    <source>
        <strain evidence="2 3">WL0050</strain>
    </source>
</reference>